<dbReference type="AlphaFoldDB" id="A0A1M5DA71"/>
<accession>A0A1M5DA71</accession>
<keyword evidence="4" id="KW-1185">Reference proteome</keyword>
<keyword evidence="1" id="KW-0472">Membrane</keyword>
<evidence type="ECO:0000313" key="3">
    <source>
        <dbReference type="EMBL" id="SHF63847.1"/>
    </source>
</evidence>
<dbReference type="STRING" id="288992.SAMN04488522_103139"/>
<proteinExistence type="predicted"/>
<dbReference type="EMBL" id="FQUQ01000003">
    <property type="protein sequence ID" value="SHF63847.1"/>
    <property type="molecule type" value="Genomic_DNA"/>
</dbReference>
<keyword evidence="1" id="KW-0812">Transmembrane</keyword>
<reference evidence="4" key="1">
    <citation type="submission" date="2016-11" db="EMBL/GenBank/DDBJ databases">
        <authorList>
            <person name="Varghese N."/>
            <person name="Submissions S."/>
        </authorList>
    </citation>
    <scope>NUCLEOTIDE SEQUENCE [LARGE SCALE GENOMIC DNA]</scope>
    <source>
        <strain evidence="4">DSM 16990</strain>
    </source>
</reference>
<name>A0A1M5DA71_9SPHI</name>
<feature type="domain" description="Protein-glutamine gamma-glutamyltransferase-like C-terminal" evidence="2">
    <location>
        <begin position="154"/>
        <end position="215"/>
    </location>
</feature>
<protein>
    <recommendedName>
        <fullName evidence="2">Protein-glutamine gamma-glutamyltransferase-like C-terminal domain-containing protein</fullName>
    </recommendedName>
</protein>
<dbReference type="Proteomes" id="UP000184287">
    <property type="component" value="Unassembled WGS sequence"/>
</dbReference>
<dbReference type="InterPro" id="IPR025403">
    <property type="entry name" value="TgpA-like_C"/>
</dbReference>
<gene>
    <name evidence="3" type="ORF">SAMN04488522_103139</name>
</gene>
<dbReference type="Pfam" id="PF13559">
    <property type="entry name" value="DUF4129"/>
    <property type="match status" value="1"/>
</dbReference>
<sequence>MLWTISGFTAPAVQKPVQKQLRMDSSKLILRNFDAEKIKAYTEQTEFSYKETPPDQDSLWARFWRWFWNWFTGVLENKTSGTFIKYGIIVALAALVAYIIIKAMGLDLKIFTGKSKMVEIPYSESLENIHEINFSGELDKAIATGNYRLGVRLLYLHALKVMNDHQLINWQPEKTNQIYIEELTDPVKRKHFGELTTQFEYIWYGEFFINKESFAEVKKDFDTFNGRRT</sequence>
<keyword evidence="1" id="KW-1133">Transmembrane helix</keyword>
<evidence type="ECO:0000256" key="1">
    <source>
        <dbReference type="SAM" id="Phobius"/>
    </source>
</evidence>
<evidence type="ECO:0000259" key="2">
    <source>
        <dbReference type="Pfam" id="PF13559"/>
    </source>
</evidence>
<organism evidence="3 4">
    <name type="scientific">Pedobacter caeni</name>
    <dbReference type="NCBI Taxonomy" id="288992"/>
    <lineage>
        <taxon>Bacteria</taxon>
        <taxon>Pseudomonadati</taxon>
        <taxon>Bacteroidota</taxon>
        <taxon>Sphingobacteriia</taxon>
        <taxon>Sphingobacteriales</taxon>
        <taxon>Sphingobacteriaceae</taxon>
        <taxon>Pedobacter</taxon>
    </lineage>
</organism>
<evidence type="ECO:0000313" key="4">
    <source>
        <dbReference type="Proteomes" id="UP000184287"/>
    </source>
</evidence>
<feature type="transmembrane region" description="Helical" evidence="1">
    <location>
        <begin position="83"/>
        <end position="101"/>
    </location>
</feature>